<comment type="caution">
    <text evidence="1">The sequence shown here is derived from an EMBL/GenBank/DDBJ whole genome shotgun (WGS) entry which is preliminary data.</text>
</comment>
<evidence type="ECO:0000313" key="2">
    <source>
        <dbReference type="Proteomes" id="UP000281474"/>
    </source>
</evidence>
<proteinExistence type="predicted"/>
<sequence length="176" mass="20655">MPKTEVHLEPDEKSHWQEYCRSHSMSEAQMLRMLINKASPLAANTDNFKESRTNKVTIRLDSQNHKKLSMLAKEEGYFSQTNWVTSTVLAHLHRSPVLSVEEMQVLRESNRQLSAIGRNLNQIAKVLNIEFRESDKITKEMIEMLSHRIDKHKDKVYTLLDKNRTRWSIDHEPTTE</sequence>
<evidence type="ECO:0000313" key="1">
    <source>
        <dbReference type="EMBL" id="RLV58104.1"/>
    </source>
</evidence>
<dbReference type="Pfam" id="PF19514">
    <property type="entry name" value="MobC_2"/>
    <property type="match status" value="1"/>
</dbReference>
<organism evidence="1 2">
    <name type="scientific">Parashewanella curva</name>
    <dbReference type="NCBI Taxonomy" id="2338552"/>
    <lineage>
        <taxon>Bacteria</taxon>
        <taxon>Pseudomonadati</taxon>
        <taxon>Pseudomonadota</taxon>
        <taxon>Gammaproteobacteria</taxon>
        <taxon>Alteromonadales</taxon>
        <taxon>Shewanellaceae</taxon>
        <taxon>Parashewanella</taxon>
    </lineage>
</organism>
<dbReference type="InterPro" id="IPR045788">
    <property type="entry name" value="MobC_2"/>
</dbReference>
<dbReference type="EMBL" id="QZEI01000098">
    <property type="protein sequence ID" value="RLV58104.1"/>
    <property type="molecule type" value="Genomic_DNA"/>
</dbReference>
<dbReference type="RefSeq" id="WP_121840581.1">
    <property type="nucleotide sequence ID" value="NZ_ML014847.1"/>
</dbReference>
<accession>A0A3L8PS89</accession>
<name>A0A3L8PS89_9GAMM</name>
<keyword evidence="2" id="KW-1185">Reference proteome</keyword>
<protein>
    <submittedName>
        <fullName evidence="1">Plasmid mobilization relaxosome protein MobC</fullName>
    </submittedName>
</protein>
<dbReference type="OrthoDB" id="3268032at2"/>
<dbReference type="AlphaFoldDB" id="A0A3L8PS89"/>
<gene>
    <name evidence="1" type="primary">mobC</name>
    <name evidence="1" type="ORF">D5018_19095</name>
</gene>
<reference evidence="1 2" key="1">
    <citation type="submission" date="2018-09" db="EMBL/GenBank/DDBJ databases">
        <title>Phylogeny of the Shewanellaceae, and recommendation for two new genera, Pseudoshewanella and Parashewanella.</title>
        <authorList>
            <person name="Wang G."/>
        </authorList>
    </citation>
    <scope>NUCLEOTIDE SEQUENCE [LARGE SCALE GENOMIC DNA]</scope>
    <source>
        <strain evidence="1 2">C51</strain>
    </source>
</reference>
<dbReference type="Proteomes" id="UP000281474">
    <property type="component" value="Unassembled WGS sequence"/>
</dbReference>